<gene>
    <name evidence="1" type="ORF">GDO78_012901</name>
</gene>
<dbReference type="EMBL" id="WNTK01000009">
    <property type="protein sequence ID" value="KAG9477625.1"/>
    <property type="molecule type" value="Genomic_DNA"/>
</dbReference>
<proteinExistence type="predicted"/>
<name>A0A8J6EZ11_ELECQ</name>
<evidence type="ECO:0000313" key="2">
    <source>
        <dbReference type="Proteomes" id="UP000770717"/>
    </source>
</evidence>
<accession>A0A8J6EZ11</accession>
<protein>
    <submittedName>
        <fullName evidence="1">Uncharacterized protein</fullName>
    </submittedName>
</protein>
<reference evidence="1" key="1">
    <citation type="thesis" date="2020" institute="ProQuest LLC" country="789 East Eisenhower Parkway, Ann Arbor, MI, USA">
        <title>Comparative Genomics and Chromosome Evolution.</title>
        <authorList>
            <person name="Mudd A.B."/>
        </authorList>
    </citation>
    <scope>NUCLEOTIDE SEQUENCE</scope>
    <source>
        <strain evidence="1">HN-11 Male</strain>
        <tissue evidence="1">Kidney and liver</tissue>
    </source>
</reference>
<evidence type="ECO:0000313" key="1">
    <source>
        <dbReference type="EMBL" id="KAG9477625.1"/>
    </source>
</evidence>
<dbReference type="AlphaFoldDB" id="A0A8J6EZ11"/>
<dbReference type="Proteomes" id="UP000770717">
    <property type="component" value="Unassembled WGS sequence"/>
</dbReference>
<keyword evidence="2" id="KW-1185">Reference proteome</keyword>
<comment type="caution">
    <text evidence="1">The sequence shown here is derived from an EMBL/GenBank/DDBJ whole genome shotgun (WGS) entry which is preliminary data.</text>
</comment>
<sequence>MGRVLLQSPSHVTKELIWSFMHLSFMSVEVVFRVCDLLAVSLFAQERELCIFYFGRLIICASFMKSSVAFLRCICCLYRVAVDILGAEVMRVRMQPTH</sequence>
<organism evidence="1 2">
    <name type="scientific">Eleutherodactylus coqui</name>
    <name type="common">Puerto Rican coqui</name>
    <dbReference type="NCBI Taxonomy" id="57060"/>
    <lineage>
        <taxon>Eukaryota</taxon>
        <taxon>Metazoa</taxon>
        <taxon>Chordata</taxon>
        <taxon>Craniata</taxon>
        <taxon>Vertebrata</taxon>
        <taxon>Euteleostomi</taxon>
        <taxon>Amphibia</taxon>
        <taxon>Batrachia</taxon>
        <taxon>Anura</taxon>
        <taxon>Neobatrachia</taxon>
        <taxon>Hyloidea</taxon>
        <taxon>Eleutherodactylidae</taxon>
        <taxon>Eleutherodactylinae</taxon>
        <taxon>Eleutherodactylus</taxon>
        <taxon>Eleutherodactylus</taxon>
    </lineage>
</organism>